<proteinExistence type="predicted"/>
<keyword evidence="2" id="KW-1185">Reference proteome</keyword>
<dbReference type="AlphaFoldDB" id="A0A839EE18"/>
<organism evidence="1 2">
    <name type="scientific">Phyllobacterium myrsinacearum</name>
    <dbReference type="NCBI Taxonomy" id="28101"/>
    <lineage>
        <taxon>Bacteria</taxon>
        <taxon>Pseudomonadati</taxon>
        <taxon>Pseudomonadota</taxon>
        <taxon>Alphaproteobacteria</taxon>
        <taxon>Hyphomicrobiales</taxon>
        <taxon>Phyllobacteriaceae</taxon>
        <taxon>Phyllobacterium</taxon>
    </lineage>
</organism>
<evidence type="ECO:0000313" key="1">
    <source>
        <dbReference type="EMBL" id="MBA8878313.1"/>
    </source>
</evidence>
<accession>A0A839EE18</accession>
<evidence type="ECO:0000313" key="2">
    <source>
        <dbReference type="Proteomes" id="UP000549052"/>
    </source>
</evidence>
<dbReference type="Proteomes" id="UP000549052">
    <property type="component" value="Unassembled WGS sequence"/>
</dbReference>
<reference evidence="1 2" key="1">
    <citation type="submission" date="2020-07" db="EMBL/GenBank/DDBJ databases">
        <title>Genomic Encyclopedia of Type Strains, Phase IV (KMG-V): Genome sequencing to study the core and pangenomes of soil and plant-associated prokaryotes.</title>
        <authorList>
            <person name="Whitman W."/>
        </authorList>
    </citation>
    <scope>NUCLEOTIDE SEQUENCE [LARGE SCALE GENOMIC DNA]</scope>
    <source>
        <strain evidence="1 2">AN3</strain>
    </source>
</reference>
<dbReference type="EMBL" id="JACGXN010000002">
    <property type="protein sequence ID" value="MBA8878313.1"/>
    <property type="molecule type" value="Genomic_DNA"/>
</dbReference>
<sequence length="100" mass="11465">MQSRLVVSAIMAAAPRTHETQKVPDVVTNVVDILARKSTHLANLLKAEPGRNKKPAWHCGAKREVNRHLVLTIYTVPVRTCMFLRHHHAVYRQGLQRRLR</sequence>
<comment type="caution">
    <text evidence="1">The sequence shown here is derived from an EMBL/GenBank/DDBJ whole genome shotgun (WGS) entry which is preliminary data.</text>
</comment>
<name>A0A839EE18_9HYPH</name>
<gene>
    <name evidence="1" type="ORF">FHW16_002025</name>
</gene>
<protein>
    <submittedName>
        <fullName evidence="1">Uncharacterized protein</fullName>
    </submittedName>
</protein>